<keyword evidence="10" id="KW-1185">Reference proteome</keyword>
<comment type="cofactor">
    <cofactor evidence="1">
        <name>Ca(2+)</name>
        <dbReference type="ChEBI" id="CHEBI:29108"/>
    </cofactor>
</comment>
<name>A0ABU3A429_9GAMM</name>
<evidence type="ECO:0000256" key="7">
    <source>
        <dbReference type="SAM" id="SignalP"/>
    </source>
</evidence>
<evidence type="ECO:0000313" key="10">
    <source>
        <dbReference type="Proteomes" id="UP001266357"/>
    </source>
</evidence>
<comment type="similarity">
    <text evidence="3">Belongs to the peptidase M10B family.</text>
</comment>
<dbReference type="SUPFAM" id="SSF51120">
    <property type="entry name" value="beta-Roll"/>
    <property type="match status" value="1"/>
</dbReference>
<comment type="caution">
    <text evidence="9">The sequence shown here is derived from an EMBL/GenBank/DDBJ whole genome shotgun (WGS) entry which is preliminary data.</text>
</comment>
<evidence type="ECO:0000256" key="3">
    <source>
        <dbReference type="ARBA" id="ARBA00009490"/>
    </source>
</evidence>
<evidence type="ECO:0000259" key="8">
    <source>
        <dbReference type="SMART" id="SM00235"/>
    </source>
</evidence>
<dbReference type="InterPro" id="IPR034033">
    <property type="entry name" value="Serralysin-like"/>
</dbReference>
<dbReference type="Gene3D" id="3.40.390.10">
    <property type="entry name" value="Collagenase (Catalytic Domain)"/>
    <property type="match status" value="1"/>
</dbReference>
<dbReference type="EMBL" id="JAVRIF010000010">
    <property type="protein sequence ID" value="MDT0604924.1"/>
    <property type="molecule type" value="Genomic_DNA"/>
</dbReference>
<dbReference type="Pfam" id="PF13583">
    <property type="entry name" value="Reprolysin_4"/>
    <property type="match status" value="1"/>
</dbReference>
<keyword evidence="4" id="KW-0964">Secreted</keyword>
<dbReference type="RefSeq" id="WP_311583880.1">
    <property type="nucleotide sequence ID" value="NZ_JAVRIF010000010.1"/>
</dbReference>
<dbReference type="CDD" id="cd04277">
    <property type="entry name" value="ZnMc_serralysin_like"/>
    <property type="match status" value="1"/>
</dbReference>
<dbReference type="Pfam" id="PF08548">
    <property type="entry name" value="Peptidase_M10_C"/>
    <property type="match status" value="2"/>
</dbReference>
<proteinExistence type="inferred from homology"/>
<keyword evidence="5" id="KW-0677">Repeat</keyword>
<dbReference type="InterPro" id="IPR024079">
    <property type="entry name" value="MetalloPept_cat_dom_sf"/>
</dbReference>
<evidence type="ECO:0000256" key="5">
    <source>
        <dbReference type="ARBA" id="ARBA00022737"/>
    </source>
</evidence>
<dbReference type="Proteomes" id="UP001266357">
    <property type="component" value="Unassembled WGS sequence"/>
</dbReference>
<keyword evidence="6" id="KW-0106">Calcium</keyword>
<dbReference type="Gene3D" id="2.150.10.10">
    <property type="entry name" value="Serralysin-like metalloprotease, C-terminal"/>
    <property type="match status" value="1"/>
</dbReference>
<dbReference type="InterPro" id="IPR011049">
    <property type="entry name" value="Serralysin-like_metalloprot_C"/>
</dbReference>
<dbReference type="InterPro" id="IPR001343">
    <property type="entry name" value="Hemolysn_Ca-bd"/>
</dbReference>
<feature type="domain" description="Peptidase metallopeptidase" evidence="8">
    <location>
        <begin position="71"/>
        <end position="263"/>
    </location>
</feature>
<organism evidence="9 10">
    <name type="scientific">Thalassotalea castellviae</name>
    <dbReference type="NCBI Taxonomy" id="3075612"/>
    <lineage>
        <taxon>Bacteria</taxon>
        <taxon>Pseudomonadati</taxon>
        <taxon>Pseudomonadota</taxon>
        <taxon>Gammaproteobacteria</taxon>
        <taxon>Alteromonadales</taxon>
        <taxon>Colwelliaceae</taxon>
        <taxon>Thalassotalea</taxon>
    </lineage>
</organism>
<dbReference type="SMART" id="SM00235">
    <property type="entry name" value="ZnMc"/>
    <property type="match status" value="1"/>
</dbReference>
<feature type="chain" id="PRO_5047022511" evidence="7">
    <location>
        <begin position="24"/>
        <end position="555"/>
    </location>
</feature>
<comment type="subcellular location">
    <subcellularLocation>
        <location evidence="2">Secreted</location>
    </subcellularLocation>
</comment>
<evidence type="ECO:0000256" key="1">
    <source>
        <dbReference type="ARBA" id="ARBA00001913"/>
    </source>
</evidence>
<keyword evidence="7" id="KW-0732">Signal</keyword>
<dbReference type="SUPFAM" id="SSF55486">
    <property type="entry name" value="Metalloproteases ('zincins'), catalytic domain"/>
    <property type="match status" value="1"/>
</dbReference>
<dbReference type="InterPro" id="IPR006026">
    <property type="entry name" value="Peptidase_Metallo"/>
</dbReference>
<reference evidence="9 10" key="1">
    <citation type="submission" date="2023-09" db="EMBL/GenBank/DDBJ databases">
        <authorList>
            <person name="Rey-Velasco X."/>
        </authorList>
    </citation>
    <scope>NUCLEOTIDE SEQUENCE [LARGE SCALE GENOMIC DNA]</scope>
    <source>
        <strain evidence="9 10">W431</strain>
    </source>
</reference>
<evidence type="ECO:0000256" key="4">
    <source>
        <dbReference type="ARBA" id="ARBA00022525"/>
    </source>
</evidence>
<protein>
    <submittedName>
        <fullName evidence="9">M10 family metallopeptidase C-terminal domain-containing protein</fullName>
    </submittedName>
</protein>
<evidence type="ECO:0000313" key="9">
    <source>
        <dbReference type="EMBL" id="MDT0604924.1"/>
    </source>
</evidence>
<sequence>MIKKIMKKRLAVCIAMGTTLATASSTADVINKEQSQLEANLTTVQPEHMSIDKYAGYYYNGKVIADLPQVINQIWTGYLNSANGGKITYNFPKGNGLTGLYNNPKYGFTAGEGLSGFSESQKESTRESIQLWDDIIAPSFIERGSKGADIQFANSDDPGQAYAYYPEYGFTKAKGWKFFGDVFVATPAINWTNNWLGFGGYGATTVIHEIGHTLGLSHPGAYNGSGATTYADQAEYAQDSTQYAIMSYWGDQETSNQPFAFGIVDWSTGFYNNAQTPLVHDVLAAHQAYGADPTTRADDTTYGWNSTAGRDVFDFTKNYFPYLTIYDAGGNDTLDMSGANASVFIDLESGSFSSGAASVPSDDVINARRQAIADAGASVGPVTPGTSAFWQDLTTSAHEGFLAIETGVSGLGVTSHDNISIAYGTIIENAIGSSERDYLKGNQVANVLTGNGGDDVLNGFAGADTYNGGEGADTFVFSNIESGDVIADFTTGEDVIDLIATGVSFTFVNDTEFSNLAGELRFADGVLSGDVDGDGLADLSIDLNGAVLSGGDLIL</sequence>
<gene>
    <name evidence="9" type="ORF">RM573_15080</name>
</gene>
<evidence type="ECO:0000256" key="6">
    <source>
        <dbReference type="ARBA" id="ARBA00022837"/>
    </source>
</evidence>
<feature type="signal peptide" evidence="7">
    <location>
        <begin position="1"/>
        <end position="23"/>
    </location>
</feature>
<dbReference type="Pfam" id="PF00353">
    <property type="entry name" value="HemolysinCabind"/>
    <property type="match status" value="1"/>
</dbReference>
<evidence type="ECO:0000256" key="2">
    <source>
        <dbReference type="ARBA" id="ARBA00004613"/>
    </source>
</evidence>
<accession>A0ABU3A429</accession>
<dbReference type="InterPro" id="IPR013858">
    <property type="entry name" value="Peptidase_M10B_C"/>
</dbReference>